<dbReference type="EnsemblMetazoa" id="CLYHEMT025405.1">
    <property type="protein sequence ID" value="CLYHEMP025405.1"/>
    <property type="gene ID" value="CLYHEMG025405"/>
</dbReference>
<name>A0A7M5XPI5_9CNID</name>
<dbReference type="SUPFAM" id="SSF56204">
    <property type="entry name" value="Hect, E3 ligase catalytic domain"/>
    <property type="match status" value="1"/>
</dbReference>
<dbReference type="GO" id="GO:0004842">
    <property type="term" value="F:ubiquitin-protein transferase activity"/>
    <property type="evidence" value="ECO:0007669"/>
    <property type="project" value="InterPro"/>
</dbReference>
<reference evidence="2" key="1">
    <citation type="submission" date="2021-01" db="UniProtKB">
        <authorList>
            <consortium name="EnsemblMetazoa"/>
        </authorList>
    </citation>
    <scope>IDENTIFICATION</scope>
</reference>
<evidence type="ECO:0000256" key="1">
    <source>
        <dbReference type="SAM" id="MobiDB-lite"/>
    </source>
</evidence>
<dbReference type="Proteomes" id="UP000594262">
    <property type="component" value="Unplaced"/>
</dbReference>
<sequence length="645" mass="72369">DKAKMAYNDQDLEEKVKKIMRESLRPSTSSGENVFSRTQSLISTAIGSSLPTAGSFLPHRNTPNAPQPKRRSVPGHPYRFTSGSKKSKSVKSKVFQVALFPKNLDGDNGYRADVESELVSGLIDLYPDYDERMIRSSLATLFKTELPLIKSNDFEFVKRIKNGLSVPSAAHGFTYGFDAIKTLAGQGKLCCRLLVDIIDLYHQNDDDNDDVTLPEALKKRQSTVFNSVSSPLAEVTSDNAGSSNNVTSPPSNTVKKRQSTVCNSVSSPLAEVTSDNAGQAGSSNNVTSPLSNTGSINEHSYSSSELIDLTKENVDIHEIVVRRSHIRDDLIQEFEQEDILKKKLKFGCIMLNGSLERGQGDGVERDVISSFFNEFYESCCVGATEKVPIVRHDYQKAQWEAVARIVCHAIRIGYYPLKLTYAFMKSTFFGEDRVVSSDLLTSFCQFVSPEDKTTIERNLKEIDEDKSEIIEVLDLYKCHTSPTADSLENIVVQLAHKELIQKPKYIASAWSRVFDSVKFPISFMVRLKEVYKEKVPTGRKVVALFKCENPSAKELLCLEHLKTYTRNLSRDKLEKLLRFMTGSDTINVKNIEIDFRELDGHDKTPVFHTCGPVLTLPNTYTSYIELAEQFSEILNKDCLLEFDIV</sequence>
<protein>
    <recommendedName>
        <fullName evidence="4">HECT domain-containing protein</fullName>
    </recommendedName>
</protein>
<feature type="region of interest" description="Disordered" evidence="1">
    <location>
        <begin position="52"/>
        <end position="85"/>
    </location>
</feature>
<organism evidence="2 3">
    <name type="scientific">Clytia hemisphaerica</name>
    <dbReference type="NCBI Taxonomy" id="252671"/>
    <lineage>
        <taxon>Eukaryota</taxon>
        <taxon>Metazoa</taxon>
        <taxon>Cnidaria</taxon>
        <taxon>Hydrozoa</taxon>
        <taxon>Hydroidolina</taxon>
        <taxon>Leptothecata</taxon>
        <taxon>Obeliida</taxon>
        <taxon>Clytiidae</taxon>
        <taxon>Clytia</taxon>
    </lineage>
</organism>
<feature type="compositionally biased region" description="Low complexity" evidence="1">
    <location>
        <begin position="242"/>
        <end position="253"/>
    </location>
</feature>
<dbReference type="OrthoDB" id="5982998at2759"/>
<dbReference type="Gene3D" id="3.30.2410.10">
    <property type="entry name" value="Hect, E3 ligase catalytic domain"/>
    <property type="match status" value="1"/>
</dbReference>
<evidence type="ECO:0000313" key="3">
    <source>
        <dbReference type="Proteomes" id="UP000594262"/>
    </source>
</evidence>
<proteinExistence type="predicted"/>
<dbReference type="InterPro" id="IPR035983">
    <property type="entry name" value="Hect_E3_ubiquitin_ligase"/>
</dbReference>
<accession>A0A7M5XPI5</accession>
<dbReference type="AlphaFoldDB" id="A0A7M5XPI5"/>
<keyword evidence="3" id="KW-1185">Reference proteome</keyword>
<feature type="region of interest" description="Disordered" evidence="1">
    <location>
        <begin position="272"/>
        <end position="297"/>
    </location>
</feature>
<feature type="region of interest" description="Disordered" evidence="1">
    <location>
        <begin position="235"/>
        <end position="260"/>
    </location>
</feature>
<evidence type="ECO:0000313" key="2">
    <source>
        <dbReference type="EnsemblMetazoa" id="CLYHEMP025405.1"/>
    </source>
</evidence>
<evidence type="ECO:0008006" key="4">
    <source>
        <dbReference type="Google" id="ProtNLM"/>
    </source>
</evidence>